<keyword evidence="1" id="KW-0175">Coiled coil</keyword>
<dbReference type="Proteomes" id="UP001574673">
    <property type="component" value="Unassembled WGS sequence"/>
</dbReference>
<name>A0ABV4UGP3_9RHOO</name>
<evidence type="ECO:0000313" key="4">
    <source>
        <dbReference type="Proteomes" id="UP001574673"/>
    </source>
</evidence>
<sequence length="253" mass="28277">MKTGCSIRILYAAVNDGKYGVTCGRPIMRLRLIYFYPSTFTLLRPDFLARLRTHAMSPFKTLLLIILGSLVSTGAALALYDFFLERHEQERRQEMIREINAGIEKKRQKAQEEAVDAVTEYAARRAEEQEQKRREERLAAVAEAVDQERLRQGIGSAAVLRAGITEYFAANGVMPTSLDALGYDAGWTPSNVLESVDIQAGGVIVLRFAPRPRGEVVLIPDSAADLIRGWQCESKDFPSIEQIADCRFTGSIY</sequence>
<feature type="coiled-coil region" evidence="1">
    <location>
        <begin position="100"/>
        <end position="138"/>
    </location>
</feature>
<keyword evidence="4" id="KW-1185">Reference proteome</keyword>
<feature type="transmembrane region" description="Helical" evidence="2">
    <location>
        <begin position="62"/>
        <end position="83"/>
    </location>
</feature>
<comment type="caution">
    <text evidence="3">The sequence shown here is derived from an EMBL/GenBank/DDBJ whole genome shotgun (WGS) entry which is preliminary data.</text>
</comment>
<organism evidence="3 4">
    <name type="scientific">Dentiradicibacter hellwigii</name>
    <dbReference type="NCBI Taxonomy" id="3149053"/>
    <lineage>
        <taxon>Bacteria</taxon>
        <taxon>Pseudomonadati</taxon>
        <taxon>Pseudomonadota</taxon>
        <taxon>Betaproteobacteria</taxon>
        <taxon>Rhodocyclales</taxon>
        <taxon>Rhodocyclaceae</taxon>
        <taxon>Dentiradicibacter</taxon>
    </lineage>
</organism>
<dbReference type="EMBL" id="JBEUWX010000002">
    <property type="protein sequence ID" value="MFA9950220.1"/>
    <property type="molecule type" value="Genomic_DNA"/>
</dbReference>
<evidence type="ECO:0000256" key="2">
    <source>
        <dbReference type="SAM" id="Phobius"/>
    </source>
</evidence>
<reference evidence="4" key="1">
    <citation type="submission" date="2024-06" db="EMBL/GenBank/DDBJ databases">
        <title>Radixoralia hellwigii gen. nov., sp nov., isolated from a root canal in the human oral cavity.</title>
        <authorList>
            <person name="Bartsch S."/>
            <person name="Wittmer A."/>
            <person name="Schulz A.-K."/>
            <person name="Neumann-Schaal M."/>
            <person name="Wolf J."/>
            <person name="Gronow S."/>
            <person name="Tennert C."/>
            <person name="Haecker G."/>
            <person name="Cieplik F."/>
            <person name="Al-Ahmad A."/>
        </authorList>
    </citation>
    <scope>NUCLEOTIDE SEQUENCE [LARGE SCALE GENOMIC DNA]</scope>
    <source>
        <strain evidence="4">Wk13</strain>
    </source>
</reference>
<dbReference type="Gene3D" id="3.30.700.10">
    <property type="entry name" value="Glycoprotein, Type 4 Pilin"/>
    <property type="match status" value="1"/>
</dbReference>
<keyword evidence="2" id="KW-0472">Membrane</keyword>
<accession>A0ABV4UGP3</accession>
<evidence type="ECO:0000256" key="1">
    <source>
        <dbReference type="SAM" id="Coils"/>
    </source>
</evidence>
<keyword evidence="2" id="KW-1133">Transmembrane helix</keyword>
<evidence type="ECO:0000313" key="3">
    <source>
        <dbReference type="EMBL" id="MFA9950220.1"/>
    </source>
</evidence>
<keyword evidence="2" id="KW-0812">Transmembrane</keyword>
<dbReference type="RefSeq" id="WP_418891290.1">
    <property type="nucleotide sequence ID" value="NZ_JBEUWX010000002.1"/>
</dbReference>
<proteinExistence type="predicted"/>
<gene>
    <name evidence="3" type="ORF">ABCS64_07800</name>
</gene>
<protein>
    <submittedName>
        <fullName evidence="3">Pilin</fullName>
    </submittedName>
</protein>